<dbReference type="AlphaFoldDB" id="A0AAV7QF61"/>
<protein>
    <submittedName>
        <fullName evidence="2">Uncharacterized protein</fullName>
    </submittedName>
</protein>
<organism evidence="2 3">
    <name type="scientific">Pleurodeles waltl</name>
    <name type="common">Iberian ribbed newt</name>
    <dbReference type="NCBI Taxonomy" id="8319"/>
    <lineage>
        <taxon>Eukaryota</taxon>
        <taxon>Metazoa</taxon>
        <taxon>Chordata</taxon>
        <taxon>Craniata</taxon>
        <taxon>Vertebrata</taxon>
        <taxon>Euteleostomi</taxon>
        <taxon>Amphibia</taxon>
        <taxon>Batrachia</taxon>
        <taxon>Caudata</taxon>
        <taxon>Salamandroidea</taxon>
        <taxon>Salamandridae</taxon>
        <taxon>Pleurodelinae</taxon>
        <taxon>Pleurodeles</taxon>
    </lineage>
</organism>
<reference evidence="2" key="1">
    <citation type="journal article" date="2022" name="bioRxiv">
        <title>Sequencing and chromosome-scale assembly of the giantPleurodeles waltlgenome.</title>
        <authorList>
            <person name="Brown T."/>
            <person name="Elewa A."/>
            <person name="Iarovenko S."/>
            <person name="Subramanian E."/>
            <person name="Araus A.J."/>
            <person name="Petzold A."/>
            <person name="Susuki M."/>
            <person name="Suzuki K.-i.T."/>
            <person name="Hayashi T."/>
            <person name="Toyoda A."/>
            <person name="Oliveira C."/>
            <person name="Osipova E."/>
            <person name="Leigh N.D."/>
            <person name="Simon A."/>
            <person name="Yun M.H."/>
        </authorList>
    </citation>
    <scope>NUCLEOTIDE SEQUENCE</scope>
    <source>
        <strain evidence="2">20211129_DDA</strain>
        <tissue evidence="2">Liver</tissue>
    </source>
</reference>
<dbReference type="Proteomes" id="UP001066276">
    <property type="component" value="Chromosome 6"/>
</dbReference>
<feature type="compositionally biased region" description="Basic and acidic residues" evidence="1">
    <location>
        <begin position="142"/>
        <end position="157"/>
    </location>
</feature>
<comment type="caution">
    <text evidence="2">The sequence shown here is derived from an EMBL/GenBank/DDBJ whole genome shotgun (WGS) entry which is preliminary data.</text>
</comment>
<gene>
    <name evidence="2" type="ORF">NDU88_004117</name>
</gene>
<name>A0AAV7QF61_PLEWA</name>
<keyword evidence="3" id="KW-1185">Reference proteome</keyword>
<dbReference type="EMBL" id="JANPWB010000010">
    <property type="protein sequence ID" value="KAJ1137719.1"/>
    <property type="molecule type" value="Genomic_DNA"/>
</dbReference>
<accession>A0AAV7QF61</accession>
<evidence type="ECO:0000313" key="3">
    <source>
        <dbReference type="Proteomes" id="UP001066276"/>
    </source>
</evidence>
<sequence length="157" mass="17062">MCRLTGGAQKGTVGSGVTVLLTCAVLELWRSCSAVARFPLRGRSSGSSRVSTSTLLALKERTEDGAYAAGVREGGFTGQTAEKTVGSARGRSKHGERILCRNEEGCATGEVNIKVVKSGLYIYTRDGYDESERRRLPPQLRRQVDHKSEERPGAWDE</sequence>
<proteinExistence type="predicted"/>
<evidence type="ECO:0000313" key="2">
    <source>
        <dbReference type="EMBL" id="KAJ1137719.1"/>
    </source>
</evidence>
<feature type="region of interest" description="Disordered" evidence="1">
    <location>
        <begin position="128"/>
        <end position="157"/>
    </location>
</feature>
<evidence type="ECO:0000256" key="1">
    <source>
        <dbReference type="SAM" id="MobiDB-lite"/>
    </source>
</evidence>